<dbReference type="SUPFAM" id="SSF55785">
    <property type="entry name" value="PYP-like sensor domain (PAS domain)"/>
    <property type="match status" value="4"/>
</dbReference>
<dbReference type="GO" id="GO:0004673">
    <property type="term" value="F:protein histidine kinase activity"/>
    <property type="evidence" value="ECO:0007669"/>
    <property type="project" value="UniProtKB-EC"/>
</dbReference>
<dbReference type="InterPro" id="IPR001789">
    <property type="entry name" value="Sig_transdc_resp-reg_receiver"/>
</dbReference>
<dbReference type="Gene3D" id="3.30.565.10">
    <property type="entry name" value="Histidine kinase-like ATPase, C-terminal domain"/>
    <property type="match status" value="1"/>
</dbReference>
<evidence type="ECO:0000256" key="3">
    <source>
        <dbReference type="ARBA" id="ARBA00022553"/>
    </source>
</evidence>
<protein>
    <recommendedName>
        <fullName evidence="2">histidine kinase</fullName>
        <ecNumber evidence="2">2.7.13.3</ecNumber>
    </recommendedName>
</protein>
<evidence type="ECO:0000259" key="10">
    <source>
        <dbReference type="PROSITE" id="PS50112"/>
    </source>
</evidence>
<evidence type="ECO:0000259" key="8">
    <source>
        <dbReference type="PROSITE" id="PS50109"/>
    </source>
</evidence>
<feature type="coiled-coil region" evidence="7">
    <location>
        <begin position="675"/>
        <end position="729"/>
    </location>
</feature>
<dbReference type="SMART" id="SM00448">
    <property type="entry name" value="REC"/>
    <property type="match status" value="1"/>
</dbReference>
<evidence type="ECO:0000259" key="11">
    <source>
        <dbReference type="PROSITE" id="PS50113"/>
    </source>
</evidence>
<sequence>MIGSGSTDGFKVLLVDDDISFLELTEIYIQDEELDITTVSDPREAVKKYMDYDCVVSDYQMPGMDGLEFLRKVKEEDGSDIPFIMFTGKGREEVAIDALNLGADRYLQKGGDPKTQFMELKHAIKDAVYKKLTENELKREKKRLKKYFETARVLMVAVDEEGCIKDLNYKASDILDRDREQLVGGDWFDRYIAKQHKEEAIEVHRDVIQSGEDRSVEIPISTKSGENRVISWRISPLKNEEGEINGTFGSGIDITERKRKEEELKEKTSMLEGMLDGIRDIIGFQLPDHTILRYNQQGFKTLGVSEEKAVGEKCYNLIGRENPCEVCPTSKAIETGEIVHLDKYQPELDMYLSVTANPVIGDDGEIEFIIEHLRDITQRKEYEERIKELSKEYETIFNNVDTSIFLLNVIDGDITVQRWNPYEEELFGKKTSEVEGKTAIEIFGEQGRKLEEKYKKCIEEKKTISYEESIETEKGVLNAVTKLTPIINENEVEMIVGTSLDITERKKKEKELEKTLAMLKTLMEAQEVGILFENQDRDIIYVNEEFCSLFNVPEKEDLVGLDCRDAADQAKEIFKQPDKFIDEVEELVRREEKNKSEELRLKDGRIFLRDYIPIKTGEKENGHLWQYRDITELKKMEKREEFLHRILRHDVQNKNQITTGYLQLMKKQDPPKEILKNLEKAIKSTEEAMNIIEKVKTLRELEIKTETREIKIKKQIKEVISEMEKLAREKDIKINADLNNCKVKGGPLLKQALYNIIENSVKHSRCKEIKIKNEKHKENCEIKIEDDGEGIPEKEIGDIFNQGTSYGENAGSGLGLYLSKKIIKNYGGEIKYNSNQIEGAKFTIKLERT</sequence>
<comment type="catalytic activity">
    <reaction evidence="1">
        <text>ATP + protein L-histidine = ADP + protein N-phospho-L-histidine.</text>
        <dbReference type="EC" id="2.7.13.3"/>
    </reaction>
</comment>
<dbReference type="AlphaFoldDB" id="A0A1Y3GAD5"/>
<feature type="domain" description="PAC" evidence="11">
    <location>
        <begin position="214"/>
        <end position="266"/>
    </location>
</feature>
<dbReference type="Pfam" id="PF08448">
    <property type="entry name" value="PAS_4"/>
    <property type="match status" value="2"/>
</dbReference>
<evidence type="ECO:0000256" key="7">
    <source>
        <dbReference type="SAM" id="Coils"/>
    </source>
</evidence>
<dbReference type="CDD" id="cd00130">
    <property type="entry name" value="PAS"/>
    <property type="match status" value="1"/>
</dbReference>
<dbReference type="PROSITE" id="PS50113">
    <property type="entry name" value="PAC"/>
    <property type="match status" value="3"/>
</dbReference>
<dbReference type="CDD" id="cd00075">
    <property type="entry name" value="HATPase"/>
    <property type="match status" value="1"/>
</dbReference>
<keyword evidence="5 12" id="KW-0418">Kinase</keyword>
<dbReference type="PANTHER" id="PTHR43304">
    <property type="entry name" value="PHYTOCHROME-LIKE PROTEIN CPH1"/>
    <property type="match status" value="1"/>
</dbReference>
<dbReference type="NCBIfam" id="TIGR00229">
    <property type="entry name" value="sensory_box"/>
    <property type="match status" value="4"/>
</dbReference>
<keyword evidence="13" id="KW-1185">Reference proteome</keyword>
<dbReference type="PROSITE" id="PS50110">
    <property type="entry name" value="RESPONSE_REGULATORY"/>
    <property type="match status" value="1"/>
</dbReference>
<dbReference type="Gene3D" id="3.40.50.2300">
    <property type="match status" value="1"/>
</dbReference>
<dbReference type="InterPro" id="IPR035965">
    <property type="entry name" value="PAS-like_dom_sf"/>
</dbReference>
<dbReference type="InterPro" id="IPR001610">
    <property type="entry name" value="PAC"/>
</dbReference>
<gene>
    <name evidence="12" type="ORF">AMET1_1327</name>
</gene>
<dbReference type="SUPFAM" id="SSF55874">
    <property type="entry name" value="ATPase domain of HSP90 chaperone/DNA topoisomerase II/histidine kinase"/>
    <property type="match status" value="1"/>
</dbReference>
<dbReference type="Pfam" id="PF00072">
    <property type="entry name" value="Response_reg"/>
    <property type="match status" value="1"/>
</dbReference>
<dbReference type="SMART" id="SM00387">
    <property type="entry name" value="HATPase_c"/>
    <property type="match status" value="1"/>
</dbReference>
<dbReference type="SUPFAM" id="SSF52172">
    <property type="entry name" value="CheY-like"/>
    <property type="match status" value="1"/>
</dbReference>
<dbReference type="Pfam" id="PF02518">
    <property type="entry name" value="HATPase_c"/>
    <property type="match status" value="1"/>
</dbReference>
<dbReference type="InterPro" id="IPR036890">
    <property type="entry name" value="HATPase_C_sf"/>
</dbReference>
<evidence type="ECO:0000256" key="4">
    <source>
        <dbReference type="ARBA" id="ARBA00022679"/>
    </source>
</evidence>
<accession>A0A1Y3GAD5</accession>
<evidence type="ECO:0000313" key="13">
    <source>
        <dbReference type="Proteomes" id="UP000195137"/>
    </source>
</evidence>
<keyword evidence="7" id="KW-0175">Coiled coil</keyword>
<dbReference type="InterPro" id="IPR004358">
    <property type="entry name" value="Sig_transdc_His_kin-like_C"/>
</dbReference>
<feature type="domain" description="PAC" evidence="11">
    <location>
        <begin position="464"/>
        <end position="514"/>
    </location>
</feature>
<dbReference type="PRINTS" id="PR00344">
    <property type="entry name" value="BCTRLSENSOR"/>
</dbReference>
<dbReference type="PROSITE" id="PS50112">
    <property type="entry name" value="PAS"/>
    <property type="match status" value="1"/>
</dbReference>
<dbReference type="InterPro" id="IPR013656">
    <property type="entry name" value="PAS_4"/>
</dbReference>
<organism evidence="12 13">
    <name type="scientific">Methanonatronarchaeum thermophilum</name>
    <dbReference type="NCBI Taxonomy" id="1927129"/>
    <lineage>
        <taxon>Archaea</taxon>
        <taxon>Methanobacteriati</taxon>
        <taxon>Methanobacteriota</taxon>
        <taxon>Methanonatronarchaeia</taxon>
        <taxon>Methanonatronarchaeales</taxon>
        <taxon>Methanonatronarchaeaceae</taxon>
        <taxon>Methanonatronarchaeum</taxon>
    </lineage>
</organism>
<dbReference type="PROSITE" id="PS50109">
    <property type="entry name" value="HIS_KIN"/>
    <property type="match status" value="1"/>
</dbReference>
<feature type="domain" description="PAC" evidence="11">
    <location>
        <begin position="334"/>
        <end position="388"/>
    </location>
</feature>
<feature type="domain" description="Histidine kinase" evidence="8">
    <location>
        <begin position="646"/>
        <end position="849"/>
    </location>
</feature>
<dbReference type="EMBL" id="MRZU01000004">
    <property type="protein sequence ID" value="OUJ18411.1"/>
    <property type="molecule type" value="Genomic_DNA"/>
</dbReference>
<dbReference type="InterPro" id="IPR003594">
    <property type="entry name" value="HATPase_dom"/>
</dbReference>
<reference evidence="12 13" key="1">
    <citation type="submission" date="2016-12" db="EMBL/GenBank/DDBJ databases">
        <title>Discovery of methanogenic haloarchaea.</title>
        <authorList>
            <person name="Sorokin D.Y."/>
            <person name="Makarova K.S."/>
            <person name="Abbas B."/>
            <person name="Ferrer M."/>
            <person name="Golyshin P.N."/>
        </authorList>
    </citation>
    <scope>NUCLEOTIDE SEQUENCE [LARGE SCALE GENOMIC DNA]</scope>
    <source>
        <strain evidence="12">AMET1</strain>
    </source>
</reference>
<dbReference type="SMART" id="SM00091">
    <property type="entry name" value="PAS"/>
    <property type="match status" value="4"/>
</dbReference>
<dbReference type="InterPro" id="IPR000014">
    <property type="entry name" value="PAS"/>
</dbReference>
<feature type="modified residue" description="4-aspartylphosphate" evidence="6">
    <location>
        <position position="58"/>
    </location>
</feature>
<evidence type="ECO:0000313" key="12">
    <source>
        <dbReference type="EMBL" id="OUJ18411.1"/>
    </source>
</evidence>
<evidence type="ECO:0000256" key="2">
    <source>
        <dbReference type="ARBA" id="ARBA00012438"/>
    </source>
</evidence>
<dbReference type="GO" id="GO:0000160">
    <property type="term" value="P:phosphorelay signal transduction system"/>
    <property type="evidence" value="ECO:0007669"/>
    <property type="project" value="InterPro"/>
</dbReference>
<dbReference type="InterPro" id="IPR011006">
    <property type="entry name" value="CheY-like_superfamily"/>
</dbReference>
<evidence type="ECO:0000256" key="6">
    <source>
        <dbReference type="PROSITE-ProRule" id="PRU00169"/>
    </source>
</evidence>
<proteinExistence type="predicted"/>
<dbReference type="PANTHER" id="PTHR43304:SF1">
    <property type="entry name" value="PAC DOMAIN-CONTAINING PROTEIN"/>
    <property type="match status" value="1"/>
</dbReference>
<dbReference type="Proteomes" id="UP000195137">
    <property type="component" value="Unassembled WGS sequence"/>
</dbReference>
<keyword evidence="4" id="KW-0808">Transferase</keyword>
<dbReference type="InterPro" id="IPR005467">
    <property type="entry name" value="His_kinase_dom"/>
</dbReference>
<evidence type="ECO:0000259" key="9">
    <source>
        <dbReference type="PROSITE" id="PS50110"/>
    </source>
</evidence>
<dbReference type="InterPro" id="IPR000700">
    <property type="entry name" value="PAS-assoc_C"/>
</dbReference>
<dbReference type="SMART" id="SM00086">
    <property type="entry name" value="PAC"/>
    <property type="match status" value="3"/>
</dbReference>
<dbReference type="Pfam" id="PF13426">
    <property type="entry name" value="PAS_9"/>
    <property type="match status" value="2"/>
</dbReference>
<dbReference type="InterPro" id="IPR052162">
    <property type="entry name" value="Sensor_kinase/Photoreceptor"/>
</dbReference>
<feature type="domain" description="Response regulatory" evidence="9">
    <location>
        <begin position="11"/>
        <end position="124"/>
    </location>
</feature>
<feature type="domain" description="PAS" evidence="10">
    <location>
        <begin position="140"/>
        <end position="211"/>
    </location>
</feature>
<evidence type="ECO:0000256" key="1">
    <source>
        <dbReference type="ARBA" id="ARBA00000085"/>
    </source>
</evidence>
<name>A0A1Y3GAD5_9EURY</name>
<dbReference type="OrthoDB" id="8127at2157"/>
<dbReference type="RefSeq" id="WP_143406882.1">
    <property type="nucleotide sequence ID" value="NZ_MRZU01000004.1"/>
</dbReference>
<keyword evidence="3 6" id="KW-0597">Phosphoprotein</keyword>
<dbReference type="Gene3D" id="3.30.450.20">
    <property type="entry name" value="PAS domain"/>
    <property type="match status" value="4"/>
</dbReference>
<comment type="caution">
    <text evidence="12">The sequence shown here is derived from an EMBL/GenBank/DDBJ whole genome shotgun (WGS) entry which is preliminary data.</text>
</comment>
<evidence type="ECO:0000256" key="5">
    <source>
        <dbReference type="ARBA" id="ARBA00022777"/>
    </source>
</evidence>
<dbReference type="EC" id="2.7.13.3" evidence="2"/>
<dbReference type="CDD" id="cd00156">
    <property type="entry name" value="REC"/>
    <property type="match status" value="1"/>
</dbReference>